<dbReference type="InterPro" id="IPR012341">
    <property type="entry name" value="6hp_glycosidase-like_sf"/>
</dbReference>
<evidence type="ECO:0000313" key="6">
    <source>
        <dbReference type="Proteomes" id="UP000286260"/>
    </source>
</evidence>
<evidence type="ECO:0000256" key="1">
    <source>
        <dbReference type="ARBA" id="ARBA00022801"/>
    </source>
</evidence>
<organism evidence="5 6">
    <name type="scientific">Parabacteroides merdae</name>
    <dbReference type="NCBI Taxonomy" id="46503"/>
    <lineage>
        <taxon>Bacteria</taxon>
        <taxon>Pseudomonadati</taxon>
        <taxon>Bacteroidota</taxon>
        <taxon>Bacteroidia</taxon>
        <taxon>Bacteroidales</taxon>
        <taxon>Tannerellaceae</taxon>
        <taxon>Parabacteroides</taxon>
    </lineage>
</organism>
<keyword evidence="4" id="KW-0732">Signal</keyword>
<dbReference type="GO" id="GO:0005975">
    <property type="term" value="P:carbohydrate metabolic process"/>
    <property type="evidence" value="ECO:0007669"/>
    <property type="project" value="InterPro"/>
</dbReference>
<feature type="active site" description="Nucleophile" evidence="2">
    <location>
        <position position="111"/>
    </location>
</feature>
<dbReference type="Proteomes" id="UP000286260">
    <property type="component" value="Unassembled WGS sequence"/>
</dbReference>
<dbReference type="InterPro" id="IPR052043">
    <property type="entry name" value="PolySaccharide_Degr_Enz"/>
</dbReference>
<dbReference type="GO" id="GO:0016787">
    <property type="term" value="F:hydrolase activity"/>
    <property type="evidence" value="ECO:0007669"/>
    <property type="project" value="UniProtKB-KW"/>
</dbReference>
<evidence type="ECO:0000256" key="2">
    <source>
        <dbReference type="PIRSR" id="PIRSR610905-1"/>
    </source>
</evidence>
<gene>
    <name evidence="5" type="ORF">DW828_04400</name>
</gene>
<dbReference type="PANTHER" id="PTHR33886">
    <property type="entry name" value="UNSATURATED RHAMNOGALACTURONAN HYDROLASE (EUROFUNG)"/>
    <property type="match status" value="1"/>
</dbReference>
<name>A0A3R6BBH1_9BACT</name>
<dbReference type="RefSeq" id="WP_005644899.1">
    <property type="nucleotide sequence ID" value="NZ_JAHPXH010000005.1"/>
</dbReference>
<evidence type="ECO:0000256" key="3">
    <source>
        <dbReference type="PIRSR" id="PIRSR610905-2"/>
    </source>
</evidence>
<accession>A0A3R6BBH1</accession>
<dbReference type="InterPro" id="IPR008928">
    <property type="entry name" value="6-hairpin_glycosidase_sf"/>
</dbReference>
<feature type="binding site" evidence="3">
    <location>
        <position position="170"/>
    </location>
    <ligand>
        <name>substrate</name>
    </ligand>
</feature>
<sequence length="372" mass="42982">MRCVVNFFVTVCLFMSIVQLASAQKNYFKDLPENCSPEKVGAILSRNFIPSKHMWYGKGKWIHYAEVCTWYGALRYAEITGDKQLAGQLKDRFDLLVTMEKSHLPIMDHVDLNVFGCIPLELYKITKDKKYLEMGLSYADTQWTLPANATPEEKAWADKGLSWQTRLWIDDMFMITILQAQAYHTTGKREYMDRAVKEMVVYLDELQRPNGLFYHAPDVPYFWARGNGWMAVGMAELLLSTPEDNPNHARILEGYRLMMKSLKDYQDKSGMWNQLIDKADCWPETSGSAMFTYAMIMGVKKGWLDAEEYGPIARKAWIALVPYINKDGDVEEVCVGTGKKNDLQYYYDRPRIIGDYHGQAPMLWCTYALLCK</sequence>
<feature type="binding site" evidence="3">
    <location>
        <position position="111"/>
    </location>
    <ligand>
        <name>substrate</name>
    </ligand>
</feature>
<evidence type="ECO:0000256" key="4">
    <source>
        <dbReference type="SAM" id="SignalP"/>
    </source>
</evidence>
<comment type="caution">
    <text evidence="5">The sequence shown here is derived from an EMBL/GenBank/DDBJ whole genome shotgun (WGS) entry which is preliminary data.</text>
</comment>
<feature type="signal peptide" evidence="4">
    <location>
        <begin position="1"/>
        <end position="23"/>
    </location>
</feature>
<dbReference type="AlphaFoldDB" id="A0A3R6BBH1"/>
<feature type="active site" description="Proton donor" evidence="2">
    <location>
        <position position="170"/>
    </location>
</feature>
<dbReference type="Pfam" id="PF07470">
    <property type="entry name" value="Glyco_hydro_88"/>
    <property type="match status" value="1"/>
</dbReference>
<dbReference type="EMBL" id="QSII01000004">
    <property type="protein sequence ID" value="RHC88594.1"/>
    <property type="molecule type" value="Genomic_DNA"/>
</dbReference>
<proteinExistence type="predicted"/>
<dbReference type="Gene3D" id="1.50.10.10">
    <property type="match status" value="1"/>
</dbReference>
<keyword evidence="1 5" id="KW-0378">Hydrolase</keyword>
<dbReference type="SUPFAM" id="SSF48208">
    <property type="entry name" value="Six-hairpin glycosidases"/>
    <property type="match status" value="1"/>
</dbReference>
<dbReference type="InterPro" id="IPR010905">
    <property type="entry name" value="Glyco_hydro_88"/>
</dbReference>
<protein>
    <submittedName>
        <fullName evidence="5">Glycosyl hydrolase</fullName>
    </submittedName>
</protein>
<evidence type="ECO:0000313" key="5">
    <source>
        <dbReference type="EMBL" id="RHC88594.1"/>
    </source>
</evidence>
<reference evidence="5 6" key="1">
    <citation type="submission" date="2018-08" db="EMBL/GenBank/DDBJ databases">
        <title>A genome reference for cultivated species of the human gut microbiota.</title>
        <authorList>
            <person name="Zou Y."/>
            <person name="Xue W."/>
            <person name="Luo G."/>
        </authorList>
    </citation>
    <scope>NUCLEOTIDE SEQUENCE [LARGE SCALE GENOMIC DNA]</scope>
    <source>
        <strain evidence="5 6">AM34-17</strain>
    </source>
</reference>
<feature type="chain" id="PRO_5043187554" evidence="4">
    <location>
        <begin position="24"/>
        <end position="372"/>
    </location>
</feature>
<dbReference type="PANTHER" id="PTHR33886:SF8">
    <property type="entry name" value="UNSATURATED RHAMNOGALACTURONAN HYDROLASE (EUROFUNG)"/>
    <property type="match status" value="1"/>
</dbReference>